<keyword evidence="2" id="KW-0238">DNA-binding</keyword>
<dbReference type="EMBL" id="LT670844">
    <property type="protein sequence ID" value="SHK37211.1"/>
    <property type="molecule type" value="Genomic_DNA"/>
</dbReference>
<keyword evidence="1" id="KW-0805">Transcription regulation</keyword>
<dbReference type="GO" id="GO:0003677">
    <property type="term" value="F:DNA binding"/>
    <property type="evidence" value="ECO:0007669"/>
    <property type="project" value="UniProtKB-KW"/>
</dbReference>
<evidence type="ECO:0000313" key="5">
    <source>
        <dbReference type="EMBL" id="SHK37211.1"/>
    </source>
</evidence>
<dbReference type="PROSITE" id="PS50949">
    <property type="entry name" value="HTH_GNTR"/>
    <property type="match status" value="1"/>
</dbReference>
<evidence type="ECO:0000256" key="3">
    <source>
        <dbReference type="ARBA" id="ARBA00023163"/>
    </source>
</evidence>
<dbReference type="PANTHER" id="PTHR44846">
    <property type="entry name" value="MANNOSYL-D-GLYCERATE TRANSPORT/METABOLISM SYSTEM REPRESSOR MNGR-RELATED"/>
    <property type="match status" value="1"/>
</dbReference>
<dbReference type="Proteomes" id="UP000189935">
    <property type="component" value="Chromosome I"/>
</dbReference>
<evidence type="ECO:0000256" key="2">
    <source>
        <dbReference type="ARBA" id="ARBA00023125"/>
    </source>
</evidence>
<dbReference type="InterPro" id="IPR028978">
    <property type="entry name" value="Chorismate_lyase_/UTRA_dom_sf"/>
</dbReference>
<evidence type="ECO:0000313" key="6">
    <source>
        <dbReference type="Proteomes" id="UP000189935"/>
    </source>
</evidence>
<dbReference type="InterPro" id="IPR050679">
    <property type="entry name" value="Bact_HTH_transcr_reg"/>
</dbReference>
<dbReference type="OrthoDB" id="7173258at2"/>
<protein>
    <submittedName>
        <fullName evidence="5">Transcriptional regulator, GntR family</fullName>
    </submittedName>
</protein>
<proteinExistence type="predicted"/>
<dbReference type="CDD" id="cd07377">
    <property type="entry name" value="WHTH_GntR"/>
    <property type="match status" value="1"/>
</dbReference>
<evidence type="ECO:0000259" key="4">
    <source>
        <dbReference type="PROSITE" id="PS50949"/>
    </source>
</evidence>
<dbReference type="PANTHER" id="PTHR44846:SF1">
    <property type="entry name" value="MANNOSYL-D-GLYCERATE TRANSPORT_METABOLISM SYSTEM REPRESSOR MNGR-RELATED"/>
    <property type="match status" value="1"/>
</dbReference>
<dbReference type="GO" id="GO:0003700">
    <property type="term" value="F:DNA-binding transcription factor activity"/>
    <property type="evidence" value="ECO:0007669"/>
    <property type="project" value="InterPro"/>
</dbReference>
<dbReference type="GO" id="GO:0045892">
    <property type="term" value="P:negative regulation of DNA-templated transcription"/>
    <property type="evidence" value="ECO:0007669"/>
    <property type="project" value="TreeGrafter"/>
</dbReference>
<reference evidence="5 6" key="1">
    <citation type="submission" date="2016-11" db="EMBL/GenBank/DDBJ databases">
        <authorList>
            <person name="Jaros S."/>
            <person name="Januszkiewicz K."/>
            <person name="Wedrychowicz H."/>
        </authorList>
    </citation>
    <scope>NUCLEOTIDE SEQUENCE [LARGE SCALE GENOMIC DNA]</scope>
    <source>
        <strain evidence="5 6">GAS499</strain>
    </source>
</reference>
<dbReference type="RefSeq" id="WP_079539120.1">
    <property type="nucleotide sequence ID" value="NZ_LT670844.1"/>
</dbReference>
<sequence length="247" mass="27800">MIDSIQARVAAAHAATGPKYQILRDAILGAITSGEAIPGMRLPTEAELSKLLPYSLGTIQKAYGQLVQDGVVVRSRGRGSFIAPIQRQMAEPRHCRFLGDDGTILPVYPHLVGHQQVRTERRWTELFGSGVKVARIDRVISINHEFEVFSRFFAPQAITRKLLNRARNDAESANFKLIMLRELGMPITRIVQTIVRTDDNPKKQLGWRPHLVLEATAYTGEGEVAYFQEIYIPPVDRKLLFDSDLRL</sequence>
<dbReference type="Pfam" id="PF00392">
    <property type="entry name" value="GntR"/>
    <property type="match status" value="1"/>
</dbReference>
<dbReference type="InterPro" id="IPR036390">
    <property type="entry name" value="WH_DNA-bd_sf"/>
</dbReference>
<dbReference type="AlphaFoldDB" id="A0A1M6RXP2"/>
<organism evidence="5 6">
    <name type="scientific">Bradyrhizobium lablabi</name>
    <dbReference type="NCBI Taxonomy" id="722472"/>
    <lineage>
        <taxon>Bacteria</taxon>
        <taxon>Pseudomonadati</taxon>
        <taxon>Pseudomonadota</taxon>
        <taxon>Alphaproteobacteria</taxon>
        <taxon>Hyphomicrobiales</taxon>
        <taxon>Nitrobacteraceae</taxon>
        <taxon>Bradyrhizobium</taxon>
    </lineage>
</organism>
<evidence type="ECO:0000256" key="1">
    <source>
        <dbReference type="ARBA" id="ARBA00023015"/>
    </source>
</evidence>
<dbReference type="InterPro" id="IPR036388">
    <property type="entry name" value="WH-like_DNA-bd_sf"/>
</dbReference>
<dbReference type="SUPFAM" id="SSF46785">
    <property type="entry name" value="Winged helix' DNA-binding domain"/>
    <property type="match status" value="1"/>
</dbReference>
<keyword evidence="3" id="KW-0804">Transcription</keyword>
<dbReference type="SMART" id="SM00345">
    <property type="entry name" value="HTH_GNTR"/>
    <property type="match status" value="1"/>
</dbReference>
<gene>
    <name evidence="5" type="ORF">SAMN05444159_3098</name>
</gene>
<dbReference type="InterPro" id="IPR000524">
    <property type="entry name" value="Tscrpt_reg_HTH_GntR"/>
</dbReference>
<name>A0A1M6RXP2_9BRAD</name>
<accession>A0A1M6RXP2</accession>
<dbReference type="Gene3D" id="1.10.10.10">
    <property type="entry name" value="Winged helix-like DNA-binding domain superfamily/Winged helix DNA-binding domain"/>
    <property type="match status" value="1"/>
</dbReference>
<feature type="domain" description="HTH gntR-type" evidence="4">
    <location>
        <begin position="17"/>
        <end position="85"/>
    </location>
</feature>
<dbReference type="SUPFAM" id="SSF64288">
    <property type="entry name" value="Chorismate lyase-like"/>
    <property type="match status" value="1"/>
</dbReference>